<dbReference type="Proteomes" id="UP000237865">
    <property type="component" value="Unassembled WGS sequence"/>
</dbReference>
<protein>
    <submittedName>
        <fullName evidence="2">Uncharacterized protein</fullName>
    </submittedName>
</protein>
<feature type="transmembrane region" description="Helical" evidence="1">
    <location>
        <begin position="22"/>
        <end position="47"/>
    </location>
</feature>
<dbReference type="STRING" id="1399797.GCA_000518285_01993"/>
<organism evidence="2 3">
    <name type="scientific">Williamsoniiplasma lucivorax</name>
    <dbReference type="NCBI Taxonomy" id="209274"/>
    <lineage>
        <taxon>Bacteria</taxon>
        <taxon>Bacillati</taxon>
        <taxon>Mycoplasmatota</taxon>
        <taxon>Mollicutes</taxon>
        <taxon>Entomoplasmatales</taxon>
        <taxon>Williamsoniiplasma</taxon>
    </lineage>
</organism>
<keyword evidence="1" id="KW-0812">Transmembrane</keyword>
<gene>
    <name evidence="2" type="ORF">ELUCI_v1c09660</name>
</gene>
<sequence length="130" mass="14122">MLNLYAKGGLNFEGLTKEMNDILAKFLTIAGAVLIIATVIGILRIAFQLNKMNSDEDVDVTQRKQKIWQIAWLLLALGLGIGATTIGSIMWDAVKGLQDAPIPGAKSALMSTRNLIDFKTLVHTNVSLII</sequence>
<keyword evidence="3" id="KW-1185">Reference proteome</keyword>
<dbReference type="RefSeq" id="WP_028127042.1">
    <property type="nucleotide sequence ID" value="NZ_PHNE01000008.1"/>
</dbReference>
<keyword evidence="1" id="KW-1133">Transmembrane helix</keyword>
<evidence type="ECO:0000256" key="1">
    <source>
        <dbReference type="SAM" id="Phobius"/>
    </source>
</evidence>
<dbReference type="EMBL" id="PHNE01000008">
    <property type="protein sequence ID" value="PPE03821.1"/>
    <property type="molecule type" value="Genomic_DNA"/>
</dbReference>
<proteinExistence type="predicted"/>
<reference evidence="2 3" key="1">
    <citation type="submission" date="2017-11" db="EMBL/GenBank/DDBJ databases">
        <title>Genome sequence of Entomoplasma lucivorax PIPN-2 (ATCC 49196).</title>
        <authorList>
            <person name="Lo W.-S."/>
            <person name="Gasparich G.E."/>
            <person name="Kuo C.-H."/>
        </authorList>
    </citation>
    <scope>NUCLEOTIDE SEQUENCE [LARGE SCALE GENOMIC DNA]</scope>
    <source>
        <strain evidence="2 3">PIPN-2</strain>
    </source>
</reference>
<accession>A0A2S5R919</accession>
<dbReference type="AlphaFoldDB" id="A0A2S5R919"/>
<feature type="transmembrane region" description="Helical" evidence="1">
    <location>
        <begin position="67"/>
        <end position="91"/>
    </location>
</feature>
<evidence type="ECO:0000313" key="2">
    <source>
        <dbReference type="EMBL" id="PPE03821.1"/>
    </source>
</evidence>
<keyword evidence="1" id="KW-0472">Membrane</keyword>
<name>A0A2S5R919_9MOLU</name>
<comment type="caution">
    <text evidence="2">The sequence shown here is derived from an EMBL/GenBank/DDBJ whole genome shotgun (WGS) entry which is preliminary data.</text>
</comment>
<evidence type="ECO:0000313" key="3">
    <source>
        <dbReference type="Proteomes" id="UP000237865"/>
    </source>
</evidence>